<feature type="compositionally biased region" description="Acidic residues" evidence="1">
    <location>
        <begin position="64"/>
        <end position="87"/>
    </location>
</feature>
<organism evidence="2 3">
    <name type="scientific">Cladobotryum mycophilum</name>
    <dbReference type="NCBI Taxonomy" id="491253"/>
    <lineage>
        <taxon>Eukaryota</taxon>
        <taxon>Fungi</taxon>
        <taxon>Dikarya</taxon>
        <taxon>Ascomycota</taxon>
        <taxon>Pezizomycotina</taxon>
        <taxon>Sordariomycetes</taxon>
        <taxon>Hypocreomycetidae</taxon>
        <taxon>Hypocreales</taxon>
        <taxon>Hypocreaceae</taxon>
        <taxon>Cladobotryum</taxon>
    </lineage>
</organism>
<evidence type="ECO:0000313" key="3">
    <source>
        <dbReference type="Proteomes" id="UP001338125"/>
    </source>
</evidence>
<dbReference type="EMBL" id="JAVFKD010000001">
    <property type="protein sequence ID" value="KAK5998862.1"/>
    <property type="molecule type" value="Genomic_DNA"/>
</dbReference>
<reference evidence="2 3" key="1">
    <citation type="submission" date="2024-01" db="EMBL/GenBank/DDBJ databases">
        <title>Complete genome of Cladobotryum mycophilum ATHUM6906.</title>
        <authorList>
            <person name="Christinaki A.C."/>
            <person name="Myridakis A.I."/>
            <person name="Kouvelis V.N."/>
        </authorList>
    </citation>
    <scope>NUCLEOTIDE SEQUENCE [LARGE SCALE GENOMIC DNA]</scope>
    <source>
        <strain evidence="2 3">ATHUM6906</strain>
    </source>
</reference>
<gene>
    <name evidence="2" type="ORF">PT974_01246</name>
</gene>
<dbReference type="Proteomes" id="UP001338125">
    <property type="component" value="Unassembled WGS sequence"/>
</dbReference>
<sequence length="154" mass="17595">MPDSKRLTNTSLEWTLVVLSFRRYPLPVTGSPAPRRCLERLLLLFTWNLATRRVPEQLLQESLEAPEESEDEFEDEGQADMDNNDNDDGNKDDTNDSPEAAPRLELVGYNKHQSIYTEFLKLQAAHSPGLGKSIYANESRSRYTIEDYLVLFSA</sequence>
<protein>
    <submittedName>
        <fullName evidence="2">Uncharacterized protein</fullName>
    </submittedName>
</protein>
<accession>A0ABR0T365</accession>
<feature type="region of interest" description="Disordered" evidence="1">
    <location>
        <begin position="59"/>
        <end position="103"/>
    </location>
</feature>
<name>A0ABR0T365_9HYPO</name>
<keyword evidence="3" id="KW-1185">Reference proteome</keyword>
<evidence type="ECO:0000256" key="1">
    <source>
        <dbReference type="SAM" id="MobiDB-lite"/>
    </source>
</evidence>
<comment type="caution">
    <text evidence="2">The sequence shown here is derived from an EMBL/GenBank/DDBJ whole genome shotgun (WGS) entry which is preliminary data.</text>
</comment>
<proteinExistence type="predicted"/>
<evidence type="ECO:0000313" key="2">
    <source>
        <dbReference type="EMBL" id="KAK5998862.1"/>
    </source>
</evidence>